<proteinExistence type="predicted"/>
<gene>
    <name evidence="1" type="ORF">S03H2_37530</name>
</gene>
<dbReference type="EMBL" id="BARU01023104">
    <property type="protein sequence ID" value="GAH49343.1"/>
    <property type="molecule type" value="Genomic_DNA"/>
</dbReference>
<organism evidence="1">
    <name type="scientific">marine sediment metagenome</name>
    <dbReference type="NCBI Taxonomy" id="412755"/>
    <lineage>
        <taxon>unclassified sequences</taxon>
        <taxon>metagenomes</taxon>
        <taxon>ecological metagenomes</taxon>
    </lineage>
</organism>
<protein>
    <submittedName>
        <fullName evidence="1">Uncharacterized protein</fullName>
    </submittedName>
</protein>
<feature type="non-terminal residue" evidence="1">
    <location>
        <position position="155"/>
    </location>
</feature>
<name>X1HVL3_9ZZZZ</name>
<dbReference type="AlphaFoldDB" id="X1HVL3"/>
<evidence type="ECO:0000313" key="1">
    <source>
        <dbReference type="EMBL" id="GAH49343.1"/>
    </source>
</evidence>
<accession>X1HVL3</accession>
<comment type="caution">
    <text evidence="1">The sequence shown here is derived from an EMBL/GenBank/DDBJ whole genome shotgun (WGS) entry which is preliminary data.</text>
</comment>
<sequence>MFSFDKLNEAIGGDKRKAPVIADIMTSRWAYEALSVTQFMKNEYEKKFYAVDKIKSMANYKLTYYIPELQQIFMETKELLENDSDSAKNILKQNIALLKNEITSENSRFNDIQFQQMDKLHIDKFNEEILNTASGFIDDLNDKYIKLYNAISKKK</sequence>
<reference evidence="1" key="1">
    <citation type="journal article" date="2014" name="Front. Microbiol.">
        <title>High frequency of phylogenetically diverse reductive dehalogenase-homologous genes in deep subseafloor sedimentary metagenomes.</title>
        <authorList>
            <person name="Kawai M."/>
            <person name="Futagami T."/>
            <person name="Toyoda A."/>
            <person name="Takaki Y."/>
            <person name="Nishi S."/>
            <person name="Hori S."/>
            <person name="Arai W."/>
            <person name="Tsubouchi T."/>
            <person name="Morono Y."/>
            <person name="Uchiyama I."/>
            <person name="Ito T."/>
            <person name="Fujiyama A."/>
            <person name="Inagaki F."/>
            <person name="Takami H."/>
        </authorList>
    </citation>
    <scope>NUCLEOTIDE SEQUENCE</scope>
    <source>
        <strain evidence="1">Expedition CK06-06</strain>
    </source>
</reference>